<keyword evidence="6 7" id="KW-0472">Membrane</keyword>
<dbReference type="EMBL" id="ML991802">
    <property type="protein sequence ID" value="KAF2233989.1"/>
    <property type="molecule type" value="Genomic_DNA"/>
</dbReference>
<dbReference type="OrthoDB" id="4096362at2759"/>
<feature type="region of interest" description="Disordered" evidence="8">
    <location>
        <begin position="316"/>
        <end position="386"/>
    </location>
</feature>
<sequence length="386" mass="42120">IRIPFFRIFYSTTYTILFVILIILLAVSPGEIVYQCIKGKSLQEPIVIGGVYVVTAIIAIFVYASRLYTSRSVLSAIPKTYIPIEPGEVGKSVRRMIVNALERSQLVAWDARPRDVRPEQQQQTGKKLPQHRPGTAERTLSNFKRKSHLRDTVIPVTPSAPPWGNVEHPGWSSPASDDLPDLQFSTVISELPNLIEAKAVSLAPGDTDAGSINGGNFGDSPFPDPRVVAILQRSAAMDLRGYLSHLSELGLIEPPTLGAQFLASYEYARFSSESLTEREFRALMDLFTEILACMSNVDPQIVLGIQFKLSAERGLNITPPDTGSPIGSVRPSATPSLASSRENGSAQGSVRYTRMTRSMSPREQSPKSTAPQDQQSEASSMVSTGS</sequence>
<evidence type="ECO:0000256" key="7">
    <source>
        <dbReference type="RuleBase" id="RU367100"/>
    </source>
</evidence>
<dbReference type="AlphaFoldDB" id="A0A6A6H7X9"/>
<dbReference type="PANTHER" id="PTHR40021:SF1">
    <property type="entry name" value="DEFECT AT LOW TEMPERATURE PROTEIN 1"/>
    <property type="match status" value="1"/>
</dbReference>
<evidence type="ECO:0000256" key="3">
    <source>
        <dbReference type="ARBA" id="ARBA00021353"/>
    </source>
</evidence>
<evidence type="ECO:0000256" key="2">
    <source>
        <dbReference type="ARBA" id="ARBA00005550"/>
    </source>
</evidence>
<dbReference type="PANTHER" id="PTHR40021">
    <property type="entry name" value="DEFECT AT LOW TEMPERATURE PROTEIN 1"/>
    <property type="match status" value="1"/>
</dbReference>
<dbReference type="GO" id="GO:0016020">
    <property type="term" value="C:membrane"/>
    <property type="evidence" value="ECO:0007669"/>
    <property type="project" value="UniProtKB-SubCell"/>
</dbReference>
<dbReference type="Proteomes" id="UP000800092">
    <property type="component" value="Unassembled WGS sequence"/>
</dbReference>
<feature type="non-terminal residue" evidence="9">
    <location>
        <position position="386"/>
    </location>
</feature>
<evidence type="ECO:0000256" key="6">
    <source>
        <dbReference type="ARBA" id="ARBA00023136"/>
    </source>
</evidence>
<reference evidence="9" key="1">
    <citation type="journal article" date="2020" name="Stud. Mycol.">
        <title>101 Dothideomycetes genomes: a test case for predicting lifestyles and emergence of pathogens.</title>
        <authorList>
            <person name="Haridas S."/>
            <person name="Albert R."/>
            <person name="Binder M."/>
            <person name="Bloem J."/>
            <person name="Labutti K."/>
            <person name="Salamov A."/>
            <person name="Andreopoulos B."/>
            <person name="Baker S."/>
            <person name="Barry K."/>
            <person name="Bills G."/>
            <person name="Bluhm B."/>
            <person name="Cannon C."/>
            <person name="Castanera R."/>
            <person name="Culley D."/>
            <person name="Daum C."/>
            <person name="Ezra D."/>
            <person name="Gonzalez J."/>
            <person name="Henrissat B."/>
            <person name="Kuo A."/>
            <person name="Liang C."/>
            <person name="Lipzen A."/>
            <person name="Lutzoni F."/>
            <person name="Magnuson J."/>
            <person name="Mondo S."/>
            <person name="Nolan M."/>
            <person name="Ohm R."/>
            <person name="Pangilinan J."/>
            <person name="Park H.-J."/>
            <person name="Ramirez L."/>
            <person name="Alfaro M."/>
            <person name="Sun H."/>
            <person name="Tritt A."/>
            <person name="Yoshinaga Y."/>
            <person name="Zwiers L.-H."/>
            <person name="Turgeon B."/>
            <person name="Goodwin S."/>
            <person name="Spatafora J."/>
            <person name="Crous P."/>
            <person name="Grigoriev I."/>
        </authorList>
    </citation>
    <scope>NUCLEOTIDE SEQUENCE</scope>
    <source>
        <strain evidence="9">Tuck. ex Michener</strain>
    </source>
</reference>
<comment type="similarity">
    <text evidence="2 7">Belongs to the DLT1 family.</text>
</comment>
<feature type="transmembrane region" description="Helical" evidence="7">
    <location>
        <begin position="46"/>
        <end position="64"/>
    </location>
</feature>
<evidence type="ECO:0000256" key="1">
    <source>
        <dbReference type="ARBA" id="ARBA00002489"/>
    </source>
</evidence>
<feature type="region of interest" description="Disordered" evidence="8">
    <location>
        <begin position="112"/>
        <end position="138"/>
    </location>
</feature>
<evidence type="ECO:0000256" key="8">
    <source>
        <dbReference type="SAM" id="MobiDB-lite"/>
    </source>
</evidence>
<comment type="subcellular location">
    <subcellularLocation>
        <location evidence="7">Membrane</location>
        <topology evidence="7">Multi-pass membrane protein</topology>
    </subcellularLocation>
</comment>
<comment type="function">
    <text evidence="1 7">Required for growth under high-pressure and low-temperature conditions.</text>
</comment>
<keyword evidence="10" id="KW-1185">Reference proteome</keyword>
<evidence type="ECO:0000313" key="9">
    <source>
        <dbReference type="EMBL" id="KAF2233989.1"/>
    </source>
</evidence>
<keyword evidence="4 7" id="KW-0812">Transmembrane</keyword>
<name>A0A6A6H7X9_VIRVR</name>
<dbReference type="InterPro" id="IPR038869">
    <property type="entry name" value="DLT1"/>
</dbReference>
<evidence type="ECO:0000313" key="10">
    <source>
        <dbReference type="Proteomes" id="UP000800092"/>
    </source>
</evidence>
<feature type="transmembrane region" description="Helical" evidence="7">
    <location>
        <begin position="14"/>
        <end position="34"/>
    </location>
</feature>
<protein>
    <recommendedName>
        <fullName evidence="3 7">Defect at low temperature protein 1</fullName>
    </recommendedName>
</protein>
<keyword evidence="5 7" id="KW-1133">Transmembrane helix</keyword>
<proteinExistence type="inferred from homology"/>
<evidence type="ECO:0000256" key="5">
    <source>
        <dbReference type="ARBA" id="ARBA00022989"/>
    </source>
</evidence>
<accession>A0A6A6H7X9</accession>
<evidence type="ECO:0000256" key="4">
    <source>
        <dbReference type="ARBA" id="ARBA00022692"/>
    </source>
</evidence>
<organism evidence="9 10">
    <name type="scientific">Viridothelium virens</name>
    <name type="common">Speckled blister lichen</name>
    <name type="synonym">Trypethelium virens</name>
    <dbReference type="NCBI Taxonomy" id="1048519"/>
    <lineage>
        <taxon>Eukaryota</taxon>
        <taxon>Fungi</taxon>
        <taxon>Dikarya</taxon>
        <taxon>Ascomycota</taxon>
        <taxon>Pezizomycotina</taxon>
        <taxon>Dothideomycetes</taxon>
        <taxon>Dothideomycetes incertae sedis</taxon>
        <taxon>Trypetheliales</taxon>
        <taxon>Trypetheliaceae</taxon>
        <taxon>Viridothelium</taxon>
    </lineage>
</organism>
<gene>
    <name evidence="7" type="primary">DLT1</name>
    <name evidence="9" type="ORF">EV356DRAFT_432105</name>
</gene>
<feature type="non-terminal residue" evidence="9">
    <location>
        <position position="1"/>
    </location>
</feature>
<feature type="compositionally biased region" description="Polar residues" evidence="8">
    <location>
        <begin position="331"/>
        <end position="386"/>
    </location>
</feature>